<keyword evidence="10" id="KW-0969">Cilium</keyword>
<keyword evidence="21" id="KW-1185">Reference proteome</keyword>
<dbReference type="GO" id="GO:0016020">
    <property type="term" value="C:membrane"/>
    <property type="evidence" value="ECO:0007669"/>
    <property type="project" value="UniProtKB-SubCell"/>
</dbReference>
<keyword evidence="6" id="KW-0597">Phosphoprotein</keyword>
<dbReference type="Proteomes" id="UP000001646">
    <property type="component" value="Unplaced"/>
</dbReference>
<reference evidence="20" key="1">
    <citation type="submission" date="2009-12" db="EMBL/GenBank/DDBJ databases">
        <title>The Genome Sequence of Anolis carolinensis (Green Anole Lizard).</title>
        <authorList>
            <consortium name="The Genome Sequencing Platform"/>
            <person name="Di Palma F."/>
            <person name="Alfoldi J."/>
            <person name="Heiman D."/>
            <person name="Young S."/>
            <person name="Grabherr M."/>
            <person name="Johnson J."/>
            <person name="Lander E.S."/>
            <person name="Lindblad-Toh K."/>
        </authorList>
    </citation>
    <scope>NUCLEOTIDE SEQUENCE [LARGE SCALE GENOMIC DNA]</scope>
    <source>
        <strain evidence="20">JBL SC #1</strain>
    </source>
</reference>
<dbReference type="SUPFAM" id="SSF55961">
    <property type="entry name" value="Bet v1-like"/>
    <property type="match status" value="1"/>
</dbReference>
<dbReference type="AlphaFoldDB" id="A0A803SL98"/>
<protein>
    <recommendedName>
        <fullName evidence="14">START domain-containing protein 10</fullName>
    </recommendedName>
    <alternativeName>
        <fullName evidence="15">PCTP-like protein</fullName>
    </alternativeName>
    <alternativeName>
        <fullName evidence="16">StAR-related lipid transfer protein 10</fullName>
    </alternativeName>
</protein>
<evidence type="ECO:0000256" key="7">
    <source>
        <dbReference type="ARBA" id="ARBA00022846"/>
    </source>
</evidence>
<proteinExistence type="predicted"/>
<dbReference type="GO" id="GO:0006869">
    <property type="term" value="P:lipid transport"/>
    <property type="evidence" value="ECO:0007669"/>
    <property type="project" value="UniProtKB-KW"/>
</dbReference>
<name>A0A803SL98_ANOCA</name>
<dbReference type="GO" id="GO:0031514">
    <property type="term" value="C:motile cilium"/>
    <property type="evidence" value="ECO:0007669"/>
    <property type="project" value="UniProtKB-SubCell"/>
</dbReference>
<dbReference type="GeneTree" id="ENSGT00510000047611"/>
<keyword evidence="8" id="KW-0007">Acetylation</keyword>
<dbReference type="PANTHER" id="PTHR19308:SF7">
    <property type="entry name" value="START DOMAIN-CONTAINING PROTEIN 10"/>
    <property type="match status" value="1"/>
</dbReference>
<dbReference type="PROSITE" id="PS51257">
    <property type="entry name" value="PROKAR_LIPOPROTEIN"/>
    <property type="match status" value="1"/>
</dbReference>
<evidence type="ECO:0000256" key="10">
    <source>
        <dbReference type="ARBA" id="ARBA00023069"/>
    </source>
</evidence>
<evidence type="ECO:0000256" key="6">
    <source>
        <dbReference type="ARBA" id="ARBA00022553"/>
    </source>
</evidence>
<evidence type="ECO:0000256" key="13">
    <source>
        <dbReference type="ARBA" id="ARBA00023273"/>
    </source>
</evidence>
<keyword evidence="9" id="KW-0445">Lipid transport</keyword>
<feature type="region of interest" description="Disordered" evidence="17">
    <location>
        <begin position="285"/>
        <end position="311"/>
    </location>
</feature>
<evidence type="ECO:0000256" key="5">
    <source>
        <dbReference type="ARBA" id="ARBA00022490"/>
    </source>
</evidence>
<feature type="domain" description="START" evidence="19">
    <location>
        <begin position="103"/>
        <end position="258"/>
    </location>
</feature>
<evidence type="ECO:0000313" key="21">
    <source>
        <dbReference type="Proteomes" id="UP000001646"/>
    </source>
</evidence>
<accession>A0A803SL98</accession>
<dbReference type="FunFam" id="3.30.530.20:FF:000008">
    <property type="entry name" value="START domain containing 10"/>
    <property type="match status" value="1"/>
</dbReference>
<dbReference type="InterPro" id="IPR023393">
    <property type="entry name" value="START-like_dom_sf"/>
</dbReference>
<evidence type="ECO:0000256" key="4">
    <source>
        <dbReference type="ARBA" id="ARBA00022448"/>
    </source>
</evidence>
<keyword evidence="13" id="KW-0966">Cell projection</keyword>
<evidence type="ECO:0000313" key="20">
    <source>
        <dbReference type="Ensembl" id="ENSACAP00000023738.1"/>
    </source>
</evidence>
<dbReference type="Gene3D" id="3.30.530.20">
    <property type="match status" value="1"/>
</dbReference>
<reference evidence="20" key="2">
    <citation type="submission" date="2025-08" db="UniProtKB">
        <authorList>
            <consortium name="Ensembl"/>
        </authorList>
    </citation>
    <scope>IDENTIFICATION</scope>
</reference>
<comment type="subcellular location">
    <subcellularLocation>
        <location evidence="1">Cell projection</location>
        <location evidence="1">Cilium</location>
        <location evidence="1">Flagellum</location>
    </subcellularLocation>
    <subcellularLocation>
        <location evidence="3">Cytoplasm</location>
    </subcellularLocation>
    <subcellularLocation>
        <location evidence="2">Membrane</location>
    </subcellularLocation>
</comment>
<organism evidence="20 21">
    <name type="scientific">Anolis carolinensis</name>
    <name type="common">Green anole</name>
    <name type="synonym">American chameleon</name>
    <dbReference type="NCBI Taxonomy" id="28377"/>
    <lineage>
        <taxon>Eukaryota</taxon>
        <taxon>Metazoa</taxon>
        <taxon>Chordata</taxon>
        <taxon>Craniata</taxon>
        <taxon>Vertebrata</taxon>
        <taxon>Euteleostomi</taxon>
        <taxon>Lepidosauria</taxon>
        <taxon>Squamata</taxon>
        <taxon>Bifurcata</taxon>
        <taxon>Unidentata</taxon>
        <taxon>Episquamata</taxon>
        <taxon>Toxicofera</taxon>
        <taxon>Iguania</taxon>
        <taxon>Dactyloidae</taxon>
        <taxon>Anolis</taxon>
    </lineage>
</organism>
<dbReference type="InterPro" id="IPR002913">
    <property type="entry name" value="START_lipid-bd_dom"/>
</dbReference>
<sequence>MMRMRHLGHPVVVVCCFPWAASACSVPAGQANAASKPIGRARLCPPRPISGRERRLTCLPRGLGGGAAVASASPSPPSGSPMEAVSLPDEAAFLAFEAECRAEQGWLTRYSREGLSVWARAPPPGGDPALHRLKGRIEMPDVPAETAYDVLHDTEYRKKWDTNVIETHEIASLSDGADVGYYSWKCPKPLRNRDVVTLRSWRVLEDKSYVILNFSVKHPKYPPRKDLVRAVSILAGYLVEPTGTNSCRLTYLAQVDPKDDEEDAQGVLEIPLLEAGAQGQHKAVAAPRAEPAPHHGPLRPVSPTRLLSGEHRRERIIGSQGGEGGHQRPRELTPLQLPLCLGAFR</sequence>
<feature type="signal peptide" evidence="18">
    <location>
        <begin position="1"/>
        <end position="23"/>
    </location>
</feature>
<keyword evidence="5" id="KW-0963">Cytoplasm</keyword>
<evidence type="ECO:0000256" key="1">
    <source>
        <dbReference type="ARBA" id="ARBA00004230"/>
    </source>
</evidence>
<evidence type="ECO:0000256" key="16">
    <source>
        <dbReference type="ARBA" id="ARBA00080073"/>
    </source>
</evidence>
<dbReference type="PROSITE" id="PS50848">
    <property type="entry name" value="START"/>
    <property type="match status" value="1"/>
</dbReference>
<dbReference type="PANTHER" id="PTHR19308">
    <property type="entry name" value="PHOSPHATIDYLCHOLINE TRANSFER PROTEIN"/>
    <property type="match status" value="1"/>
</dbReference>
<evidence type="ECO:0000259" key="19">
    <source>
        <dbReference type="PROSITE" id="PS50848"/>
    </source>
</evidence>
<dbReference type="GO" id="GO:0008289">
    <property type="term" value="F:lipid binding"/>
    <property type="evidence" value="ECO:0007669"/>
    <property type="project" value="UniProtKB-KW"/>
</dbReference>
<reference evidence="20" key="3">
    <citation type="submission" date="2025-09" db="UniProtKB">
        <authorList>
            <consortium name="Ensembl"/>
        </authorList>
    </citation>
    <scope>IDENTIFICATION</scope>
</reference>
<evidence type="ECO:0000256" key="11">
    <source>
        <dbReference type="ARBA" id="ARBA00023121"/>
    </source>
</evidence>
<evidence type="ECO:0000256" key="17">
    <source>
        <dbReference type="SAM" id="MobiDB-lite"/>
    </source>
</evidence>
<keyword evidence="18" id="KW-0732">Signal</keyword>
<dbReference type="GO" id="GO:0005829">
    <property type="term" value="C:cytosol"/>
    <property type="evidence" value="ECO:0007669"/>
    <property type="project" value="UniProtKB-ARBA"/>
</dbReference>
<dbReference type="Bgee" id="ENSACAG00000015305">
    <property type="expression patterns" value="Expressed in kidney and 12 other cell types or tissues"/>
</dbReference>
<dbReference type="SMART" id="SM00234">
    <property type="entry name" value="START"/>
    <property type="match status" value="1"/>
</dbReference>
<keyword evidence="4" id="KW-0813">Transport</keyword>
<evidence type="ECO:0000256" key="15">
    <source>
        <dbReference type="ARBA" id="ARBA00076937"/>
    </source>
</evidence>
<keyword evidence="12" id="KW-0472">Membrane</keyword>
<evidence type="ECO:0000256" key="14">
    <source>
        <dbReference type="ARBA" id="ARBA00070345"/>
    </source>
</evidence>
<gene>
    <name evidence="20" type="primary">LOC100552471</name>
</gene>
<evidence type="ECO:0000256" key="8">
    <source>
        <dbReference type="ARBA" id="ARBA00022990"/>
    </source>
</evidence>
<keyword evidence="7" id="KW-0282">Flagellum</keyword>
<evidence type="ECO:0000256" key="12">
    <source>
        <dbReference type="ARBA" id="ARBA00023136"/>
    </source>
</evidence>
<evidence type="ECO:0000256" key="9">
    <source>
        <dbReference type="ARBA" id="ARBA00023055"/>
    </source>
</evidence>
<keyword evidence="11" id="KW-0446">Lipid-binding</keyword>
<dbReference type="Ensembl" id="ENSACAT00000049405.1">
    <property type="protein sequence ID" value="ENSACAP00000023738.1"/>
    <property type="gene ID" value="ENSACAG00000015305.3"/>
</dbReference>
<evidence type="ECO:0000256" key="2">
    <source>
        <dbReference type="ARBA" id="ARBA00004370"/>
    </source>
</evidence>
<evidence type="ECO:0000256" key="18">
    <source>
        <dbReference type="SAM" id="SignalP"/>
    </source>
</evidence>
<feature type="chain" id="PRO_5032693747" description="START domain-containing protein 10" evidence="18">
    <location>
        <begin position="24"/>
        <end position="345"/>
    </location>
</feature>
<evidence type="ECO:0000256" key="3">
    <source>
        <dbReference type="ARBA" id="ARBA00004496"/>
    </source>
</evidence>
<dbReference type="Pfam" id="PF01852">
    <property type="entry name" value="START"/>
    <property type="match status" value="1"/>
</dbReference>
<dbReference type="InterPro" id="IPR051213">
    <property type="entry name" value="START_lipid_transfer"/>
</dbReference>